<keyword evidence="1" id="KW-0732">Signal</keyword>
<organism evidence="2 3">
    <name type="scientific">Oleiagrimonas citrea</name>
    <dbReference type="NCBI Taxonomy" id="1665687"/>
    <lineage>
        <taxon>Bacteria</taxon>
        <taxon>Pseudomonadati</taxon>
        <taxon>Pseudomonadota</taxon>
        <taxon>Gammaproteobacteria</taxon>
        <taxon>Lysobacterales</taxon>
        <taxon>Rhodanobacteraceae</taxon>
        <taxon>Oleiagrimonas</taxon>
    </lineage>
</organism>
<reference evidence="2 3" key="1">
    <citation type="journal article" date="2017" name="Int. J. Syst. Evol. Microbiol.">
        <title>Oleiagrimonas citrea sp. nov., a marine bacterium isolated from tidal flat sediment and emended description of the genus Oleiagrimonas Fang et al. 2015 and Oleiagrimonas soli.</title>
        <authorList>
            <person name="Yang S.H."/>
            <person name="Seo H.S."/>
            <person name="Seong C.N."/>
            <person name="Kwon K.K."/>
        </authorList>
    </citation>
    <scope>NUCLEOTIDE SEQUENCE [LARGE SCALE GENOMIC DNA]</scope>
    <source>
        <strain evidence="2 3">MEBiC09124</strain>
    </source>
</reference>
<evidence type="ECO:0000313" key="3">
    <source>
        <dbReference type="Proteomes" id="UP000541636"/>
    </source>
</evidence>
<gene>
    <name evidence="2" type="ORF">HF690_11095</name>
</gene>
<comment type="caution">
    <text evidence="2">The sequence shown here is derived from an EMBL/GenBank/DDBJ whole genome shotgun (WGS) entry which is preliminary data.</text>
</comment>
<feature type="signal peptide" evidence="1">
    <location>
        <begin position="1"/>
        <end position="21"/>
    </location>
</feature>
<feature type="chain" id="PRO_5032374985" description="DUF1311 domain-containing protein" evidence="1">
    <location>
        <begin position="22"/>
        <end position="450"/>
    </location>
</feature>
<sequence>MKYKGVLMLALLAGLIGPVRAAQGSCTGRTLPVQRMFCESPALQRMEMAIQDLERTHVDAGAARDASVWRADRDDALWTAMRYGFSGREVRKRAWALERARMDELLSRRGLGAGLDEPLTALVRVLRAADVSVDVDLASVWRASDASVHTARVVAGDNPAAVPSPEGVFRSLQVHPTPALTEQVRQWASGSPNLTLHWLASARIGAVESVQGSADCAYRTWFRVDADGVAHVLPAPMLDQAPCIGAGERITLVRAGHDTYVMLQRRVDADTVDVSTQWWAGQRWASPQRVRLRFDHALHVDALRCAVRDCGPYRKAVARLAARYDRSPQAGQLPVPKIEKAVMQRMLRMARRTAAAHPEAGTNRLPFGQDLAWNRFCDEATYFYVRVNGQRVLGRIGHGHRGWRTDDGWLVGLWAERDGRLQPVAGAVVRRARGRLLSVSAMPPAIMPTR</sequence>
<keyword evidence="3" id="KW-1185">Reference proteome</keyword>
<evidence type="ECO:0000256" key="1">
    <source>
        <dbReference type="SAM" id="SignalP"/>
    </source>
</evidence>
<name>A0A846ZMN8_9GAMM</name>
<proteinExistence type="predicted"/>
<dbReference type="Proteomes" id="UP000541636">
    <property type="component" value="Unassembled WGS sequence"/>
</dbReference>
<accession>A0A846ZMN8</accession>
<dbReference type="EMBL" id="JAAZQD010000004">
    <property type="protein sequence ID" value="NKZ39494.1"/>
    <property type="molecule type" value="Genomic_DNA"/>
</dbReference>
<dbReference type="AlphaFoldDB" id="A0A846ZMN8"/>
<evidence type="ECO:0008006" key="4">
    <source>
        <dbReference type="Google" id="ProtNLM"/>
    </source>
</evidence>
<evidence type="ECO:0000313" key="2">
    <source>
        <dbReference type="EMBL" id="NKZ39494.1"/>
    </source>
</evidence>
<dbReference type="RefSeq" id="WP_168609483.1">
    <property type="nucleotide sequence ID" value="NZ_JAAZQD010000004.1"/>
</dbReference>
<protein>
    <recommendedName>
        <fullName evidence="4">DUF1311 domain-containing protein</fullName>
    </recommendedName>
</protein>